<evidence type="ECO:0000313" key="4">
    <source>
        <dbReference type="Proteomes" id="UP001186944"/>
    </source>
</evidence>
<feature type="coiled-coil region" evidence="1">
    <location>
        <begin position="38"/>
        <end position="65"/>
    </location>
</feature>
<gene>
    <name evidence="3" type="ORF">FSP39_003395</name>
</gene>
<feature type="compositionally biased region" description="Basic and acidic residues" evidence="2">
    <location>
        <begin position="1"/>
        <end position="10"/>
    </location>
</feature>
<accession>A0AA88YJR2</accession>
<protein>
    <recommendedName>
        <fullName evidence="5">Gag protein</fullName>
    </recommendedName>
</protein>
<evidence type="ECO:0000256" key="1">
    <source>
        <dbReference type="SAM" id="Coils"/>
    </source>
</evidence>
<keyword evidence="4" id="KW-1185">Reference proteome</keyword>
<comment type="caution">
    <text evidence="3">The sequence shown here is derived from an EMBL/GenBank/DDBJ whole genome shotgun (WGS) entry which is preliminary data.</text>
</comment>
<evidence type="ECO:0000256" key="2">
    <source>
        <dbReference type="SAM" id="MobiDB-lite"/>
    </source>
</evidence>
<dbReference type="PANTHER" id="PTHR33223">
    <property type="entry name" value="CCHC-TYPE DOMAIN-CONTAINING PROTEIN"/>
    <property type="match status" value="1"/>
</dbReference>
<organism evidence="3 4">
    <name type="scientific">Pinctada imbricata</name>
    <name type="common">Atlantic pearl-oyster</name>
    <name type="synonym">Pinctada martensii</name>
    <dbReference type="NCBI Taxonomy" id="66713"/>
    <lineage>
        <taxon>Eukaryota</taxon>
        <taxon>Metazoa</taxon>
        <taxon>Spiralia</taxon>
        <taxon>Lophotrochozoa</taxon>
        <taxon>Mollusca</taxon>
        <taxon>Bivalvia</taxon>
        <taxon>Autobranchia</taxon>
        <taxon>Pteriomorphia</taxon>
        <taxon>Pterioida</taxon>
        <taxon>Pterioidea</taxon>
        <taxon>Pteriidae</taxon>
        <taxon>Pinctada</taxon>
    </lineage>
</organism>
<sequence>MSKYWLRSDRMPPPINNQANEDQEPGPSGTTAETPSVISELFEKLDHLTQQMQQQQIQAQTANQQMWEHIQQQIRGLQHQPSPQTSATVQIAPSESQPNSQPDRTEQTSESSVQVITADQPASSHTNPPETPQVAPAQATAAVQPQVSCRPHVNVQLGKFSGKESAILWWTQFMAFIQLTKISESEAISSLLFYFTGVAQIWFANLDETLKQSLETLKSAFMTRFKPSSKLNMNLMDVEQGPYESVEDYIHRVMTATSDRTVSSDWLIHVVTQGLREKIQYAVIQRDPQTMDDLRDAAQKAETSEKLIQKKRAKELEIQAVNKVSWTQENGGTHGQQSGSRQCGRCCWSCGSLKFCRAKDNLCYFCNKQHHFWKQCRIRKEVMRNGGSGELKYKPKGQINAST</sequence>
<dbReference type="AlphaFoldDB" id="A0AA88YJR2"/>
<proteinExistence type="predicted"/>
<evidence type="ECO:0008006" key="5">
    <source>
        <dbReference type="Google" id="ProtNLM"/>
    </source>
</evidence>
<feature type="region of interest" description="Disordered" evidence="2">
    <location>
        <begin position="72"/>
        <end position="134"/>
    </location>
</feature>
<evidence type="ECO:0000313" key="3">
    <source>
        <dbReference type="EMBL" id="KAK3106940.1"/>
    </source>
</evidence>
<dbReference type="EMBL" id="VSWD01000002">
    <property type="protein sequence ID" value="KAK3106940.1"/>
    <property type="molecule type" value="Genomic_DNA"/>
</dbReference>
<keyword evidence="1" id="KW-0175">Coiled coil</keyword>
<name>A0AA88YJR2_PINIB</name>
<dbReference type="PANTHER" id="PTHR33223:SF6">
    <property type="entry name" value="CCHC-TYPE DOMAIN-CONTAINING PROTEIN"/>
    <property type="match status" value="1"/>
</dbReference>
<feature type="compositionally biased region" description="Polar residues" evidence="2">
    <location>
        <begin position="72"/>
        <end position="127"/>
    </location>
</feature>
<reference evidence="3" key="1">
    <citation type="submission" date="2019-08" db="EMBL/GenBank/DDBJ databases">
        <title>The improved chromosome-level genome for the pearl oyster Pinctada fucata martensii using PacBio sequencing and Hi-C.</title>
        <authorList>
            <person name="Zheng Z."/>
        </authorList>
    </citation>
    <scope>NUCLEOTIDE SEQUENCE</scope>
    <source>
        <strain evidence="3">ZZ-2019</strain>
        <tissue evidence="3">Adductor muscle</tissue>
    </source>
</reference>
<dbReference type="Proteomes" id="UP001186944">
    <property type="component" value="Unassembled WGS sequence"/>
</dbReference>
<feature type="region of interest" description="Disordered" evidence="2">
    <location>
        <begin position="1"/>
        <end position="36"/>
    </location>
</feature>